<evidence type="ECO:0000313" key="3">
    <source>
        <dbReference type="Proteomes" id="UP000318681"/>
    </source>
</evidence>
<protein>
    <submittedName>
        <fullName evidence="2">Transcriptional regulator</fullName>
    </submittedName>
</protein>
<keyword evidence="3" id="KW-1185">Reference proteome</keyword>
<name>A0A558R7P8_9SPHN</name>
<dbReference type="Pfam" id="PF07812">
    <property type="entry name" value="TfuA"/>
    <property type="match status" value="1"/>
</dbReference>
<dbReference type="Proteomes" id="UP000318681">
    <property type="component" value="Unassembled WGS sequence"/>
</dbReference>
<proteinExistence type="predicted"/>
<accession>A0A558R7P8</accession>
<evidence type="ECO:0000259" key="1">
    <source>
        <dbReference type="Pfam" id="PF07812"/>
    </source>
</evidence>
<comment type="caution">
    <text evidence="2">The sequence shown here is derived from an EMBL/GenBank/DDBJ whole genome shotgun (WGS) entry which is preliminary data.</text>
</comment>
<dbReference type="EMBL" id="VNIM01000021">
    <property type="protein sequence ID" value="TVV75376.1"/>
    <property type="molecule type" value="Genomic_DNA"/>
</dbReference>
<reference evidence="2 3" key="1">
    <citation type="submission" date="2019-07" db="EMBL/GenBank/DDBJ databases">
        <title>Sphingomonas solaris sp. nov., isolated from a solar panel from Boston, Massachusetts.</title>
        <authorList>
            <person name="Tanner K."/>
            <person name="Pascual J."/>
            <person name="Mancuso C."/>
            <person name="Pereto J."/>
            <person name="Khalil A."/>
            <person name="Vilanova C."/>
        </authorList>
    </citation>
    <scope>NUCLEOTIDE SEQUENCE [LARGE SCALE GENOMIC DNA]</scope>
    <source>
        <strain evidence="2 3">R4DWN</strain>
    </source>
</reference>
<dbReference type="OrthoDB" id="118811at2"/>
<gene>
    <name evidence="2" type="ORF">FOY91_07270</name>
</gene>
<dbReference type="AlphaFoldDB" id="A0A558R7P8"/>
<sequence length="241" mass="25103">MTGPPILFAGPSLWGTPLPPAIDLRPPARCGDILRAAAARPSAIGLVDGVFEQGPSVWHKEILAVLAAGIPVWGAASLGALRAAEVAGMTGIGEIYAGYRDGRLTRDDAVMVSHAPAALGHRPLTLALVDAEAALDACAMAAADRTLLRRIATAMNFRDRTWPAIAAAFHARTGRPSPAWDETASLKRRDAMALVARLTRPPAALLPPPVVPPPPETVFLRALRARVAGDAIPSANAAPDI</sequence>
<dbReference type="InterPro" id="IPR012924">
    <property type="entry name" value="TfuA_core"/>
</dbReference>
<dbReference type="RefSeq" id="WP_145149602.1">
    <property type="nucleotide sequence ID" value="NZ_VNIM01000021.1"/>
</dbReference>
<organism evidence="2 3">
    <name type="scientific">Alterirhizorhabdus solaris</name>
    <dbReference type="NCBI Taxonomy" id="2529389"/>
    <lineage>
        <taxon>Bacteria</taxon>
        <taxon>Pseudomonadati</taxon>
        <taxon>Pseudomonadota</taxon>
        <taxon>Alphaproteobacteria</taxon>
        <taxon>Sphingomonadales</taxon>
        <taxon>Rhizorhabdaceae</taxon>
        <taxon>Alterirhizorhabdus</taxon>
    </lineage>
</organism>
<feature type="domain" description="TfuA-like core" evidence="1">
    <location>
        <begin position="48"/>
        <end position="161"/>
    </location>
</feature>
<evidence type="ECO:0000313" key="2">
    <source>
        <dbReference type="EMBL" id="TVV75376.1"/>
    </source>
</evidence>